<keyword evidence="5" id="KW-0378">Hydrolase</keyword>
<dbReference type="PRINTS" id="PR01217">
    <property type="entry name" value="PRICHEXTENSN"/>
</dbReference>
<keyword evidence="18" id="KW-1185">Reference proteome</keyword>
<evidence type="ECO:0000256" key="9">
    <source>
        <dbReference type="ARBA" id="ARBA00023316"/>
    </source>
</evidence>
<dbReference type="Gene3D" id="3.20.20.80">
    <property type="entry name" value="Glycosidases"/>
    <property type="match status" value="1"/>
</dbReference>
<dbReference type="EMBL" id="CAKOGP040001736">
    <property type="protein sequence ID" value="CAJ1947717.1"/>
    <property type="molecule type" value="Genomic_DNA"/>
</dbReference>
<evidence type="ECO:0000256" key="13">
    <source>
        <dbReference type="ARBA" id="ARBA00043078"/>
    </source>
</evidence>
<comment type="subcellular location">
    <subcellularLocation>
        <location evidence="2">Cell membrane</location>
    </subcellularLocation>
</comment>
<name>A0AAD2PU25_9STRA</name>
<dbReference type="SUPFAM" id="SSF51445">
    <property type="entry name" value="(Trans)glycosidases"/>
    <property type="match status" value="1"/>
</dbReference>
<keyword evidence="8" id="KW-0119">Carbohydrate metabolism</keyword>
<dbReference type="AlphaFoldDB" id="A0AAD2PU25"/>
<dbReference type="InterPro" id="IPR017853">
    <property type="entry name" value="GH"/>
</dbReference>
<evidence type="ECO:0000256" key="16">
    <source>
        <dbReference type="SAM" id="SignalP"/>
    </source>
</evidence>
<dbReference type="EC" id="3.2.1.39" evidence="3"/>
<dbReference type="Proteomes" id="UP001295423">
    <property type="component" value="Unassembled WGS sequence"/>
</dbReference>
<evidence type="ECO:0000256" key="7">
    <source>
        <dbReference type="ARBA" id="ARBA00023180"/>
    </source>
</evidence>
<evidence type="ECO:0000256" key="15">
    <source>
        <dbReference type="SAM" id="Phobius"/>
    </source>
</evidence>
<feature type="region of interest" description="Disordered" evidence="14">
    <location>
        <begin position="753"/>
        <end position="779"/>
    </location>
</feature>
<organism evidence="17 18">
    <name type="scientific">Cylindrotheca closterium</name>
    <dbReference type="NCBI Taxonomy" id="2856"/>
    <lineage>
        <taxon>Eukaryota</taxon>
        <taxon>Sar</taxon>
        <taxon>Stramenopiles</taxon>
        <taxon>Ochrophyta</taxon>
        <taxon>Bacillariophyta</taxon>
        <taxon>Bacillariophyceae</taxon>
        <taxon>Bacillariophycidae</taxon>
        <taxon>Bacillariales</taxon>
        <taxon>Bacillariaceae</taxon>
        <taxon>Cylindrotheca</taxon>
    </lineage>
</organism>
<feature type="compositionally biased region" description="Polar residues" evidence="14">
    <location>
        <begin position="474"/>
        <end position="494"/>
    </location>
</feature>
<keyword evidence="7" id="KW-0325">Glycoprotein</keyword>
<evidence type="ECO:0000256" key="14">
    <source>
        <dbReference type="SAM" id="MobiDB-lite"/>
    </source>
</evidence>
<keyword evidence="10" id="KW-0624">Polysaccharide degradation</keyword>
<keyword evidence="15" id="KW-1133">Transmembrane helix</keyword>
<gene>
    <name evidence="17" type="ORF">CYCCA115_LOCUS11273</name>
</gene>
<evidence type="ECO:0000256" key="4">
    <source>
        <dbReference type="ARBA" id="ARBA00022475"/>
    </source>
</evidence>
<comment type="function">
    <text evidence="11">Glucanases play a role in cell expansion during growth, in cell-cell fusion during mating, and in spore release during sporulation. This enzyme may be involved in beta-glucan degradation. Active on laminarin and lichenan.</text>
</comment>
<feature type="compositionally biased region" description="Polar residues" evidence="14">
    <location>
        <begin position="552"/>
        <end position="563"/>
    </location>
</feature>
<keyword evidence="4" id="KW-1003">Cell membrane</keyword>
<evidence type="ECO:0000313" key="18">
    <source>
        <dbReference type="Proteomes" id="UP001295423"/>
    </source>
</evidence>
<accession>A0AAD2PU25</accession>
<evidence type="ECO:0000256" key="8">
    <source>
        <dbReference type="ARBA" id="ARBA00023277"/>
    </source>
</evidence>
<evidence type="ECO:0000256" key="10">
    <source>
        <dbReference type="ARBA" id="ARBA00023326"/>
    </source>
</evidence>
<feature type="region of interest" description="Disordered" evidence="14">
    <location>
        <begin position="346"/>
        <end position="369"/>
    </location>
</feature>
<feature type="chain" id="PRO_5042112619" description="glucan endo-1,3-beta-D-glucosidase" evidence="16">
    <location>
        <begin position="36"/>
        <end position="853"/>
    </location>
</feature>
<dbReference type="PANTHER" id="PTHR16631:SF17">
    <property type="entry name" value="GLUCAN ENDO-1,3-BETA-GLUCOSIDASE BTGC"/>
    <property type="match status" value="1"/>
</dbReference>
<keyword evidence="15" id="KW-0812">Transmembrane</keyword>
<evidence type="ECO:0000313" key="17">
    <source>
        <dbReference type="EMBL" id="CAJ1947717.1"/>
    </source>
</evidence>
<protein>
    <recommendedName>
        <fullName evidence="3">glucan endo-1,3-beta-D-glucosidase</fullName>
        <ecNumber evidence="3">3.2.1.39</ecNumber>
    </recommendedName>
    <alternativeName>
        <fullName evidence="13">Endo-1,3-beta-glucanase btgC</fullName>
    </alternativeName>
    <alternativeName>
        <fullName evidence="12">Laminarinase btgC</fullName>
    </alternativeName>
</protein>
<evidence type="ECO:0000256" key="1">
    <source>
        <dbReference type="ARBA" id="ARBA00000382"/>
    </source>
</evidence>
<evidence type="ECO:0000256" key="12">
    <source>
        <dbReference type="ARBA" id="ARBA00042373"/>
    </source>
</evidence>
<proteinExistence type="predicted"/>
<keyword evidence="9" id="KW-0961">Cell wall biogenesis/degradation</keyword>
<feature type="compositionally biased region" description="Low complexity" evidence="14">
    <location>
        <begin position="443"/>
        <end position="465"/>
    </location>
</feature>
<reference evidence="17" key="1">
    <citation type="submission" date="2023-08" db="EMBL/GenBank/DDBJ databases">
        <authorList>
            <person name="Audoor S."/>
            <person name="Bilcke G."/>
        </authorList>
    </citation>
    <scope>NUCLEOTIDE SEQUENCE</scope>
</reference>
<feature type="compositionally biased region" description="Low complexity" evidence="14">
    <location>
        <begin position="414"/>
        <end position="432"/>
    </location>
</feature>
<evidence type="ECO:0000256" key="3">
    <source>
        <dbReference type="ARBA" id="ARBA00012780"/>
    </source>
</evidence>
<evidence type="ECO:0000256" key="6">
    <source>
        <dbReference type="ARBA" id="ARBA00023136"/>
    </source>
</evidence>
<evidence type="ECO:0000256" key="11">
    <source>
        <dbReference type="ARBA" id="ARBA00037649"/>
    </source>
</evidence>
<feature type="transmembrane region" description="Helical" evidence="15">
    <location>
        <begin position="786"/>
        <end position="813"/>
    </location>
</feature>
<keyword evidence="6 15" id="KW-0472">Membrane</keyword>
<keyword evidence="16" id="KW-0732">Signal</keyword>
<comment type="catalytic activity">
    <reaction evidence="1">
        <text>Hydrolysis of (1-&gt;3)-beta-D-glucosidic linkages in (1-&gt;3)-beta-D-glucans.</text>
        <dbReference type="EC" id="3.2.1.39"/>
    </reaction>
</comment>
<feature type="compositionally biased region" description="Low complexity" evidence="14">
    <location>
        <begin position="572"/>
        <end position="590"/>
    </location>
</feature>
<dbReference type="GO" id="GO:0071555">
    <property type="term" value="P:cell wall organization"/>
    <property type="evidence" value="ECO:0007669"/>
    <property type="project" value="UniProtKB-KW"/>
</dbReference>
<evidence type="ECO:0000256" key="2">
    <source>
        <dbReference type="ARBA" id="ARBA00004236"/>
    </source>
</evidence>
<dbReference type="InterPro" id="IPR050732">
    <property type="entry name" value="Beta-glucan_modifiers"/>
</dbReference>
<dbReference type="GO" id="GO:0005886">
    <property type="term" value="C:plasma membrane"/>
    <property type="evidence" value="ECO:0007669"/>
    <property type="project" value="UniProtKB-SubCell"/>
</dbReference>
<dbReference type="GO" id="GO:0000272">
    <property type="term" value="P:polysaccharide catabolic process"/>
    <property type="evidence" value="ECO:0007669"/>
    <property type="project" value="UniProtKB-KW"/>
</dbReference>
<comment type="caution">
    <text evidence="17">The sequence shown here is derived from an EMBL/GenBank/DDBJ whole genome shotgun (WGS) entry which is preliminary data.</text>
</comment>
<feature type="region of interest" description="Disordered" evidence="14">
    <location>
        <begin position="414"/>
        <end position="506"/>
    </location>
</feature>
<dbReference type="PANTHER" id="PTHR16631">
    <property type="entry name" value="GLUCAN 1,3-BETA-GLUCOSIDASE"/>
    <property type="match status" value="1"/>
</dbReference>
<feature type="compositionally biased region" description="Polar residues" evidence="14">
    <location>
        <begin position="766"/>
        <end position="775"/>
    </location>
</feature>
<feature type="region of interest" description="Disordered" evidence="14">
    <location>
        <begin position="541"/>
        <end position="590"/>
    </location>
</feature>
<sequence>MMRNQYSSRSYGSIISWLLFSTLQPLLLYSNRVSAAPIELHGINYNTRQGPDFAWDKCKSMEQIRTDLNMLSRVTSRIRILSLADCGQGDMVLTAAKELGLQVWLGVWISEFEYVFEGEKGALFNLINNGLVDENTVLGVTVGSEAVYREEVTAETIIDYMNQIRGILADGGLSGLPVTITEIAPTYSQYSNLRSAVDVIYANIFPFWEGININGAIADMVTDLDWVMNLPESAGKELIIGETGWPESGSVSAEDIVGNIGIPSVANQVQFFRDFYCEIGVTRGWKYYWFTAIDNKWRQAQDIDNTIEGTFGFLDENLQLKSHFQDLSFTCNDGVTYNFAETDWTVPNAPNAPVDTPTETLAPNETPREAQENMACSVHAKCAELGLLGSCCPTNGLNPTFLSCCDNDNLFATPTTSPSKATPSPTRLTPSPTVTPPTPAGQTPSPTRVTPSPTRITPSPTRQTPGPSPATPEPTRQTPSPTLATPGPTRQTPIPTLATPEPTKFPTLAPITPAPSIAPVTREPSTSPVTLDPTVTPLFPSTGTPSAAPITQDPTSAPVTSEPTAAPTWIRTGPPSTGAPTSPPTSSGAPSILVPTIDIVEDLEVYLFGMLSCRNYCLNAFEAKLINHIETFYASSTGSFQVLENIPRITGVGPIFMADEEDDDDGDDDDTIVDTADGDTRKLQVEGNQVGVRIIYDHTFEWFARGSGIMVEQLAGLPFASEDSRDAFVASLKQFNVFDNMTEISSIVFPEFTSAPTSEPTEDTSTRPPSSTAGANQDVVPQPGEVYSIGVIVGIAVGGSALLLLCLFCFCYAKKKNKDQGSYAPPGDDFSFGFSTVYTKEQEPVSRNYNPNR</sequence>
<feature type="signal peptide" evidence="16">
    <location>
        <begin position="1"/>
        <end position="35"/>
    </location>
</feature>
<dbReference type="GO" id="GO:0042973">
    <property type="term" value="F:glucan endo-1,3-beta-D-glucosidase activity"/>
    <property type="evidence" value="ECO:0007669"/>
    <property type="project" value="UniProtKB-EC"/>
</dbReference>
<evidence type="ECO:0000256" key="5">
    <source>
        <dbReference type="ARBA" id="ARBA00022801"/>
    </source>
</evidence>